<sequence>MTTDCTEREPSDAEMNEAQEALARWQTPKEFAVKVENFAPLVKSSTLFNKANAGFLRDAIPIAEFTKHRTVQSVRLARQREGLNDGQFRSADEIIDIEVTEVMEPARKRGDEYRCGADQQGIRHFDPYLGETIASELAKSIKKKADKEYPTKPVLLVYLNISDGGRLGDEVETAIKRLRAEYADTFREICVLWGTKWA</sequence>
<dbReference type="Proteomes" id="UP000190675">
    <property type="component" value="Chromosome I"/>
</dbReference>
<evidence type="ECO:0000313" key="2">
    <source>
        <dbReference type="Proteomes" id="UP000190675"/>
    </source>
</evidence>
<name>A0A1M5M7M3_9BRAD</name>
<proteinExistence type="predicted"/>
<dbReference type="EMBL" id="LT670818">
    <property type="protein sequence ID" value="SHG73238.1"/>
    <property type="molecule type" value="Genomic_DNA"/>
</dbReference>
<organism evidence="1 2">
    <name type="scientific">Bradyrhizobium erythrophlei</name>
    <dbReference type="NCBI Taxonomy" id="1437360"/>
    <lineage>
        <taxon>Bacteria</taxon>
        <taxon>Pseudomonadati</taxon>
        <taxon>Pseudomonadota</taxon>
        <taxon>Alphaproteobacteria</taxon>
        <taxon>Hyphomicrobiales</taxon>
        <taxon>Nitrobacteraceae</taxon>
        <taxon>Bradyrhizobium</taxon>
    </lineage>
</organism>
<accession>A0A1M5M7M3</accession>
<dbReference type="AlphaFoldDB" id="A0A1M5M7M3"/>
<evidence type="ECO:0000313" key="1">
    <source>
        <dbReference type="EMBL" id="SHG73238.1"/>
    </source>
</evidence>
<protein>
    <submittedName>
        <fullName evidence="1">Uncharacterized protein</fullName>
    </submittedName>
</protein>
<reference evidence="1 2" key="1">
    <citation type="submission" date="2016-11" db="EMBL/GenBank/DDBJ databases">
        <authorList>
            <person name="Jaros S."/>
            <person name="Januszkiewicz K."/>
            <person name="Wedrychowicz H."/>
        </authorList>
    </citation>
    <scope>NUCLEOTIDE SEQUENCE [LARGE SCALE GENOMIC DNA]</scope>
    <source>
        <strain evidence="1 2">GAS242</strain>
    </source>
</reference>
<gene>
    <name evidence="1" type="ORF">SAMN05444169_3867</name>
</gene>